<accession>A0A1J4KVY5</accession>
<protein>
    <submittedName>
        <fullName evidence="2">Pyridoxamine 5'-phosphate oxidase-like FMN-binding protein</fullName>
    </submittedName>
</protein>
<evidence type="ECO:0000313" key="2">
    <source>
        <dbReference type="EMBL" id="OHT15298.1"/>
    </source>
</evidence>
<evidence type="ECO:0000259" key="1">
    <source>
        <dbReference type="Pfam" id="PF01243"/>
    </source>
</evidence>
<sequence>MSCDVKCSPSHTRMEIEEEIKLIESAQIVNFSTINSDGFPNMRPMANLRNPTSNPHLVEIFEGERNRFSTYLTTYKGSQKVKDIENNNKVSLFFIDMKTGGALTVFGTVEMVEDDDFKKRLWNDEWKRSYPAGADDPNYGVLRFTAEKVRSSFHGKSNVHAV</sequence>
<dbReference type="PANTHER" id="PTHR34818:SF1">
    <property type="entry name" value="PROTEIN BLI-3"/>
    <property type="match status" value="1"/>
</dbReference>
<reference evidence="2" key="1">
    <citation type="submission" date="2016-10" db="EMBL/GenBank/DDBJ databases">
        <authorList>
            <person name="Benchimol M."/>
            <person name="Almeida L.G."/>
            <person name="Vasconcelos A.T."/>
            <person name="Perreira-Neves A."/>
            <person name="Rosa I.A."/>
            <person name="Tasca T."/>
            <person name="Bogo M.R."/>
            <person name="de Souza W."/>
        </authorList>
    </citation>
    <scope>NUCLEOTIDE SEQUENCE [LARGE SCALE GENOMIC DNA]</scope>
    <source>
        <strain evidence="2">K</strain>
    </source>
</reference>
<dbReference type="InterPro" id="IPR011576">
    <property type="entry name" value="Pyridox_Oxase_N"/>
</dbReference>
<organism evidence="2 3">
    <name type="scientific">Tritrichomonas foetus</name>
    <dbReference type="NCBI Taxonomy" id="1144522"/>
    <lineage>
        <taxon>Eukaryota</taxon>
        <taxon>Metamonada</taxon>
        <taxon>Parabasalia</taxon>
        <taxon>Tritrichomonadida</taxon>
        <taxon>Tritrichomonadidae</taxon>
        <taxon>Tritrichomonas</taxon>
    </lineage>
</organism>
<dbReference type="PANTHER" id="PTHR34818">
    <property type="entry name" value="PROTEIN BLI-3"/>
    <property type="match status" value="1"/>
</dbReference>
<proteinExistence type="predicted"/>
<dbReference type="InterPro" id="IPR052917">
    <property type="entry name" value="Stress-Dev_Protein"/>
</dbReference>
<dbReference type="Gene3D" id="2.30.110.10">
    <property type="entry name" value="Electron Transport, Fmn-binding Protein, Chain A"/>
    <property type="match status" value="1"/>
</dbReference>
<dbReference type="GeneID" id="94832375"/>
<keyword evidence="3" id="KW-1185">Reference proteome</keyword>
<evidence type="ECO:0000313" key="3">
    <source>
        <dbReference type="Proteomes" id="UP000179807"/>
    </source>
</evidence>
<dbReference type="InterPro" id="IPR012349">
    <property type="entry name" value="Split_barrel_FMN-bd"/>
</dbReference>
<dbReference type="Proteomes" id="UP000179807">
    <property type="component" value="Unassembled WGS sequence"/>
</dbReference>
<dbReference type="RefSeq" id="XP_068368434.1">
    <property type="nucleotide sequence ID" value="XM_068497671.1"/>
</dbReference>
<dbReference type="Pfam" id="PF01243">
    <property type="entry name" value="PNPOx_N"/>
    <property type="match status" value="1"/>
</dbReference>
<name>A0A1J4KVY5_9EUKA</name>
<comment type="caution">
    <text evidence="2">The sequence shown here is derived from an EMBL/GenBank/DDBJ whole genome shotgun (WGS) entry which is preliminary data.</text>
</comment>
<dbReference type="EMBL" id="MLAK01000239">
    <property type="protein sequence ID" value="OHT15298.1"/>
    <property type="molecule type" value="Genomic_DNA"/>
</dbReference>
<dbReference type="SUPFAM" id="SSF50475">
    <property type="entry name" value="FMN-binding split barrel"/>
    <property type="match status" value="1"/>
</dbReference>
<dbReference type="AlphaFoldDB" id="A0A1J4KVY5"/>
<dbReference type="VEuPathDB" id="TrichDB:TRFO_14202"/>
<feature type="domain" description="Pyridoxamine 5'-phosphate oxidase N-terminal" evidence="1">
    <location>
        <begin position="21"/>
        <end position="151"/>
    </location>
</feature>
<gene>
    <name evidence="2" type="ORF">TRFO_14202</name>
</gene>